<dbReference type="InterPro" id="IPR015856">
    <property type="entry name" value="ABC_transpr_CbiO/EcfA_su"/>
</dbReference>
<name>A0A2N1PSV1_9BACT</name>
<dbReference type="Gene3D" id="3.40.50.300">
    <property type="entry name" value="P-loop containing nucleotide triphosphate hydrolases"/>
    <property type="match status" value="1"/>
</dbReference>
<dbReference type="InterPro" id="IPR017871">
    <property type="entry name" value="ABC_transporter-like_CS"/>
</dbReference>
<dbReference type="Pfam" id="PF00005">
    <property type="entry name" value="ABC_tran"/>
    <property type="match status" value="1"/>
</dbReference>
<dbReference type="GO" id="GO:0043190">
    <property type="term" value="C:ATP-binding cassette (ABC) transporter complex"/>
    <property type="evidence" value="ECO:0007669"/>
    <property type="project" value="TreeGrafter"/>
</dbReference>
<keyword evidence="8" id="KW-0472">Membrane</keyword>
<evidence type="ECO:0000256" key="5">
    <source>
        <dbReference type="ARBA" id="ARBA00022741"/>
    </source>
</evidence>
<dbReference type="AlphaFoldDB" id="A0A2N1PSV1"/>
<dbReference type="CDD" id="cd03225">
    <property type="entry name" value="ABC_cobalt_CbiO_domain1"/>
    <property type="match status" value="1"/>
</dbReference>
<gene>
    <name evidence="10" type="ORF">CVV64_06480</name>
</gene>
<evidence type="ECO:0000256" key="3">
    <source>
        <dbReference type="ARBA" id="ARBA00022448"/>
    </source>
</evidence>
<evidence type="ECO:0000256" key="2">
    <source>
        <dbReference type="ARBA" id="ARBA00005417"/>
    </source>
</evidence>
<dbReference type="EMBL" id="PGXC01000003">
    <property type="protein sequence ID" value="PKK91406.1"/>
    <property type="molecule type" value="Genomic_DNA"/>
</dbReference>
<comment type="similarity">
    <text evidence="2">Belongs to the ABC transporter superfamily.</text>
</comment>
<evidence type="ECO:0000256" key="4">
    <source>
        <dbReference type="ARBA" id="ARBA00022475"/>
    </source>
</evidence>
<evidence type="ECO:0000313" key="11">
    <source>
        <dbReference type="Proteomes" id="UP000233256"/>
    </source>
</evidence>
<comment type="caution">
    <text evidence="10">The sequence shown here is derived from an EMBL/GenBank/DDBJ whole genome shotgun (WGS) entry which is preliminary data.</text>
</comment>
<evidence type="ECO:0000256" key="7">
    <source>
        <dbReference type="ARBA" id="ARBA00022967"/>
    </source>
</evidence>
<organism evidence="10 11">
    <name type="scientific">Candidatus Wallbacteria bacterium HGW-Wallbacteria-1</name>
    <dbReference type="NCBI Taxonomy" id="2013854"/>
    <lineage>
        <taxon>Bacteria</taxon>
        <taxon>Candidatus Walliibacteriota</taxon>
    </lineage>
</organism>
<dbReference type="PROSITE" id="PS50893">
    <property type="entry name" value="ABC_TRANSPORTER_2"/>
    <property type="match status" value="1"/>
</dbReference>
<evidence type="ECO:0000259" key="9">
    <source>
        <dbReference type="PROSITE" id="PS50893"/>
    </source>
</evidence>
<dbReference type="GO" id="GO:0016887">
    <property type="term" value="F:ATP hydrolysis activity"/>
    <property type="evidence" value="ECO:0007669"/>
    <property type="project" value="InterPro"/>
</dbReference>
<dbReference type="Proteomes" id="UP000233256">
    <property type="component" value="Unassembled WGS sequence"/>
</dbReference>
<dbReference type="FunFam" id="3.40.50.300:FF:000224">
    <property type="entry name" value="Energy-coupling factor transporter ATP-binding protein EcfA"/>
    <property type="match status" value="1"/>
</dbReference>
<sequence>MSGGIVSIQVQGVSFVYSPGSPFEYSALLDVDCQIPPSALSAIVGPTGSGKTTLVQLLNGLERPSCGTIVVNGADITARGSDLRSLRCQVGLVFQYPEYQFFEETVARDVSFGPSMLNLSQDEIDRRVSDAMDAVGLPIRIFGSRSPFHLSGGEQRRVAIASVLAMDPQVLILDEPTAGLDFKAKTTVMNHLRILVEKSGKSVVIVTHDLSLVAERASHVILIRGGRVFSSGPVENFFQDIESLHANGIEVPPQLLALGMISGRGIDVRISMASAEESARFIGLALKG</sequence>
<protein>
    <submittedName>
        <fullName evidence="10">Energy-coupling factor ABC transporter ATP-binding protein</fullName>
    </submittedName>
</protein>
<feature type="domain" description="ABC transporter" evidence="9">
    <location>
        <begin position="8"/>
        <end position="250"/>
    </location>
</feature>
<evidence type="ECO:0000256" key="6">
    <source>
        <dbReference type="ARBA" id="ARBA00022840"/>
    </source>
</evidence>
<dbReference type="InterPro" id="IPR003593">
    <property type="entry name" value="AAA+_ATPase"/>
</dbReference>
<dbReference type="SUPFAM" id="SSF52540">
    <property type="entry name" value="P-loop containing nucleoside triphosphate hydrolases"/>
    <property type="match status" value="1"/>
</dbReference>
<dbReference type="SMART" id="SM00382">
    <property type="entry name" value="AAA"/>
    <property type="match status" value="1"/>
</dbReference>
<keyword evidence="6 10" id="KW-0067">ATP-binding</keyword>
<dbReference type="InterPro" id="IPR027417">
    <property type="entry name" value="P-loop_NTPase"/>
</dbReference>
<dbReference type="InterPro" id="IPR003439">
    <property type="entry name" value="ABC_transporter-like_ATP-bd"/>
</dbReference>
<keyword evidence="5" id="KW-0547">Nucleotide-binding</keyword>
<accession>A0A2N1PSV1</accession>
<keyword evidence="3" id="KW-0813">Transport</keyword>
<comment type="subcellular location">
    <subcellularLocation>
        <location evidence="1">Cell membrane</location>
    </subcellularLocation>
</comment>
<evidence type="ECO:0000256" key="1">
    <source>
        <dbReference type="ARBA" id="ARBA00004236"/>
    </source>
</evidence>
<keyword evidence="4" id="KW-1003">Cell membrane</keyword>
<dbReference type="GO" id="GO:0005524">
    <property type="term" value="F:ATP binding"/>
    <property type="evidence" value="ECO:0007669"/>
    <property type="project" value="UniProtKB-KW"/>
</dbReference>
<proteinExistence type="inferred from homology"/>
<evidence type="ECO:0000313" key="10">
    <source>
        <dbReference type="EMBL" id="PKK91406.1"/>
    </source>
</evidence>
<evidence type="ECO:0000256" key="8">
    <source>
        <dbReference type="ARBA" id="ARBA00023136"/>
    </source>
</evidence>
<reference evidence="10 11" key="1">
    <citation type="journal article" date="2017" name="ISME J.">
        <title>Potential for microbial H2 and metal transformations associated with novel bacteria and archaea in deep terrestrial subsurface sediments.</title>
        <authorList>
            <person name="Hernsdorf A.W."/>
            <person name="Amano Y."/>
            <person name="Miyakawa K."/>
            <person name="Ise K."/>
            <person name="Suzuki Y."/>
            <person name="Anantharaman K."/>
            <person name="Probst A."/>
            <person name="Burstein D."/>
            <person name="Thomas B.C."/>
            <person name="Banfield J.F."/>
        </authorList>
    </citation>
    <scope>NUCLEOTIDE SEQUENCE [LARGE SCALE GENOMIC DNA]</scope>
    <source>
        <strain evidence="10">HGW-Wallbacteria-1</strain>
    </source>
</reference>
<dbReference type="GO" id="GO:0042626">
    <property type="term" value="F:ATPase-coupled transmembrane transporter activity"/>
    <property type="evidence" value="ECO:0007669"/>
    <property type="project" value="TreeGrafter"/>
</dbReference>
<dbReference type="InterPro" id="IPR050095">
    <property type="entry name" value="ECF_ABC_transporter_ATP-bd"/>
</dbReference>
<dbReference type="PROSITE" id="PS00211">
    <property type="entry name" value="ABC_TRANSPORTER_1"/>
    <property type="match status" value="1"/>
</dbReference>
<dbReference type="PANTHER" id="PTHR43553:SF24">
    <property type="entry name" value="ENERGY-COUPLING FACTOR TRANSPORTER ATP-BINDING PROTEIN ECFA1"/>
    <property type="match status" value="1"/>
</dbReference>
<dbReference type="PANTHER" id="PTHR43553">
    <property type="entry name" value="HEAVY METAL TRANSPORTER"/>
    <property type="match status" value="1"/>
</dbReference>
<keyword evidence="7" id="KW-1278">Translocase</keyword>